<feature type="coiled-coil region" evidence="1">
    <location>
        <begin position="78"/>
        <end position="112"/>
    </location>
</feature>
<accession>A0A9N9FDX1</accession>
<evidence type="ECO:0000256" key="1">
    <source>
        <dbReference type="SAM" id="Coils"/>
    </source>
</evidence>
<dbReference type="EMBL" id="CAJVPL010000759">
    <property type="protein sequence ID" value="CAG8527293.1"/>
    <property type="molecule type" value="Genomic_DNA"/>
</dbReference>
<dbReference type="InterPro" id="IPR027417">
    <property type="entry name" value="P-loop_NTPase"/>
</dbReference>
<dbReference type="Proteomes" id="UP000789831">
    <property type="component" value="Unassembled WGS sequence"/>
</dbReference>
<gene>
    <name evidence="3" type="ORF">AGERDE_LOCUS5537</name>
</gene>
<dbReference type="AlphaFoldDB" id="A0A9N9FDX1"/>
<comment type="caution">
    <text evidence="3">The sequence shown here is derived from an EMBL/GenBank/DDBJ whole genome shotgun (WGS) entry which is preliminary data.</text>
</comment>
<proteinExistence type="predicted"/>
<feature type="region of interest" description="Disordered" evidence="2">
    <location>
        <begin position="1"/>
        <end position="31"/>
    </location>
</feature>
<sequence length="326" mass="37576">MTENNNNNKNDDKNQSLQKESKKEITTPKKVSEPMDIVVGFQSGANRVRQYGGEVEYGKEYVKLDDNIVYGREYVKYRNQNNQLANELKTEFKAQEENNKALENIVNNQKLAAKQENFSQEEEKKVESMLIVFVGIPGSGKSSIVKELANLLNVRYFAEPEEENRNRPTDNDEEFLKNFETQRFLLEATKKLCEEKGIELITFPRGISSIEDSAAKIKSLLEEKLWPSGKAPGLGPGDRFDLNDYELISFIRNKLSYNADNIFVDGSNIETFREIYQKSLEQEQQEQSENSQMQEETNQSFGLDFLFDENDEDRELRKALALSRGE</sequence>
<keyword evidence="1" id="KW-0175">Coiled coil</keyword>
<evidence type="ECO:0000256" key="2">
    <source>
        <dbReference type="SAM" id="MobiDB-lite"/>
    </source>
</evidence>
<evidence type="ECO:0000313" key="4">
    <source>
        <dbReference type="Proteomes" id="UP000789831"/>
    </source>
</evidence>
<feature type="compositionally biased region" description="Basic and acidic residues" evidence="2">
    <location>
        <begin position="9"/>
        <end position="31"/>
    </location>
</feature>
<protein>
    <submittedName>
        <fullName evidence="3">9704_t:CDS:1</fullName>
    </submittedName>
</protein>
<feature type="region of interest" description="Disordered" evidence="2">
    <location>
        <begin position="280"/>
        <end position="304"/>
    </location>
</feature>
<keyword evidence="4" id="KW-1185">Reference proteome</keyword>
<organism evidence="3 4">
    <name type="scientific">Ambispora gerdemannii</name>
    <dbReference type="NCBI Taxonomy" id="144530"/>
    <lineage>
        <taxon>Eukaryota</taxon>
        <taxon>Fungi</taxon>
        <taxon>Fungi incertae sedis</taxon>
        <taxon>Mucoromycota</taxon>
        <taxon>Glomeromycotina</taxon>
        <taxon>Glomeromycetes</taxon>
        <taxon>Archaeosporales</taxon>
        <taxon>Ambisporaceae</taxon>
        <taxon>Ambispora</taxon>
    </lineage>
</organism>
<name>A0A9N9FDX1_9GLOM</name>
<evidence type="ECO:0000313" key="3">
    <source>
        <dbReference type="EMBL" id="CAG8527293.1"/>
    </source>
</evidence>
<feature type="compositionally biased region" description="Low complexity" evidence="2">
    <location>
        <begin position="285"/>
        <end position="300"/>
    </location>
</feature>
<dbReference type="Gene3D" id="3.40.50.300">
    <property type="entry name" value="P-loop containing nucleotide triphosphate hydrolases"/>
    <property type="match status" value="1"/>
</dbReference>
<dbReference type="SUPFAM" id="SSF52540">
    <property type="entry name" value="P-loop containing nucleoside triphosphate hydrolases"/>
    <property type="match status" value="1"/>
</dbReference>
<reference evidence="3" key="1">
    <citation type="submission" date="2021-06" db="EMBL/GenBank/DDBJ databases">
        <authorList>
            <person name="Kallberg Y."/>
            <person name="Tangrot J."/>
            <person name="Rosling A."/>
        </authorList>
    </citation>
    <scope>NUCLEOTIDE SEQUENCE</scope>
    <source>
        <strain evidence="3">MT106</strain>
    </source>
</reference>